<keyword evidence="3" id="KW-1185">Reference proteome</keyword>
<dbReference type="Proteomes" id="UP000790096">
    <property type="component" value="Unassembled WGS sequence"/>
</dbReference>
<organism evidence="2 3">
    <name type="scientific">Rosenbergiella gaditana</name>
    <dbReference type="NCBI Taxonomy" id="2726987"/>
    <lineage>
        <taxon>Bacteria</taxon>
        <taxon>Pseudomonadati</taxon>
        <taxon>Pseudomonadota</taxon>
        <taxon>Gammaproteobacteria</taxon>
        <taxon>Enterobacterales</taxon>
        <taxon>Erwiniaceae</taxon>
        <taxon>Rosenbergiella</taxon>
    </lineage>
</organism>
<protein>
    <submittedName>
        <fullName evidence="2">Uncharacterized protein</fullName>
    </submittedName>
</protein>
<sequence length="108" mass="11901">MVDRDAPVVVLGVEKYDLHCAIYFYGGSGLGINFQHHTLAGMMAYQPIHSTPSAFGPDYTLFAALFFCAQLSLGGGVYLTFLFNDCGYSRAIGLDYEVWFLAVTKTVR</sequence>
<comment type="caution">
    <text evidence="2">The sequence shown here is derived from an EMBL/GenBank/DDBJ whole genome shotgun (WGS) entry which is preliminary data.</text>
</comment>
<keyword evidence="1" id="KW-1133">Transmembrane helix</keyword>
<dbReference type="EMBL" id="JABBFR010000031">
    <property type="protein sequence ID" value="MBT0725610.1"/>
    <property type="molecule type" value="Genomic_DNA"/>
</dbReference>
<reference evidence="2 3" key="1">
    <citation type="submission" date="2020-04" db="EMBL/GenBank/DDBJ databases">
        <title>Genome sequencing of Rosenbergiella species.</title>
        <authorList>
            <person name="Alvarez-Perez S."/>
            <person name="Lievens B."/>
        </authorList>
    </citation>
    <scope>NUCLEOTIDE SEQUENCE [LARGE SCALE GENOMIC DNA]</scope>
    <source>
        <strain evidence="2 3">S61</strain>
    </source>
</reference>
<keyword evidence="1" id="KW-0472">Membrane</keyword>
<evidence type="ECO:0000256" key="1">
    <source>
        <dbReference type="SAM" id="Phobius"/>
    </source>
</evidence>
<accession>A0ABS5T270</accession>
<gene>
    <name evidence="2" type="ORF">HH682_14565</name>
</gene>
<name>A0ABS5T270_9GAMM</name>
<proteinExistence type="predicted"/>
<evidence type="ECO:0000313" key="3">
    <source>
        <dbReference type="Proteomes" id="UP000790096"/>
    </source>
</evidence>
<keyword evidence="1" id="KW-0812">Transmembrane</keyword>
<dbReference type="RefSeq" id="WP_214238242.1">
    <property type="nucleotide sequence ID" value="NZ_JABBFR010000031.1"/>
</dbReference>
<evidence type="ECO:0000313" key="2">
    <source>
        <dbReference type="EMBL" id="MBT0725610.1"/>
    </source>
</evidence>
<feature type="transmembrane region" description="Helical" evidence="1">
    <location>
        <begin position="59"/>
        <end position="83"/>
    </location>
</feature>